<name>A0AAD5YT69_9AGAR</name>
<comment type="caution">
    <text evidence="2">The sequence shown here is derived from an EMBL/GenBank/DDBJ whole genome shotgun (WGS) entry which is preliminary data.</text>
</comment>
<accession>A0AAD5YT69</accession>
<dbReference type="Proteomes" id="UP001213000">
    <property type="component" value="Unassembled WGS sequence"/>
</dbReference>
<keyword evidence="3" id="KW-1185">Reference proteome</keyword>
<organism evidence="2 3">
    <name type="scientific">Leucocoprinus birnbaumii</name>
    <dbReference type="NCBI Taxonomy" id="56174"/>
    <lineage>
        <taxon>Eukaryota</taxon>
        <taxon>Fungi</taxon>
        <taxon>Dikarya</taxon>
        <taxon>Basidiomycota</taxon>
        <taxon>Agaricomycotina</taxon>
        <taxon>Agaricomycetes</taxon>
        <taxon>Agaricomycetidae</taxon>
        <taxon>Agaricales</taxon>
        <taxon>Agaricineae</taxon>
        <taxon>Agaricaceae</taxon>
        <taxon>Leucocoprinus</taxon>
    </lineage>
</organism>
<feature type="compositionally biased region" description="Polar residues" evidence="1">
    <location>
        <begin position="10"/>
        <end position="39"/>
    </location>
</feature>
<gene>
    <name evidence="2" type="ORF">NP233_g9129</name>
</gene>
<evidence type="ECO:0000313" key="3">
    <source>
        <dbReference type="Proteomes" id="UP001213000"/>
    </source>
</evidence>
<evidence type="ECO:0000313" key="2">
    <source>
        <dbReference type="EMBL" id="KAJ3563147.1"/>
    </source>
</evidence>
<dbReference type="EMBL" id="JANIEX010000791">
    <property type="protein sequence ID" value="KAJ3563147.1"/>
    <property type="molecule type" value="Genomic_DNA"/>
</dbReference>
<reference evidence="2" key="1">
    <citation type="submission" date="2022-07" db="EMBL/GenBank/DDBJ databases">
        <title>Genome Sequence of Leucocoprinus birnbaumii.</title>
        <authorList>
            <person name="Buettner E."/>
        </authorList>
    </citation>
    <scope>NUCLEOTIDE SEQUENCE</scope>
    <source>
        <strain evidence="2">VT141</strain>
    </source>
</reference>
<dbReference type="AlphaFoldDB" id="A0AAD5YT69"/>
<feature type="region of interest" description="Disordered" evidence="1">
    <location>
        <begin position="1"/>
        <end position="41"/>
    </location>
</feature>
<sequence length="196" mass="21143">MSILSRVRTRSNPSSPKSKTRAPQPTNQGYNSSDTSSDGSARLSVGGIANIFIGLRRLEQRSKRPRTITCTSGAEPLTHPLAQSTLSPDSVKVNFAHKDTYVCAGNGGVDVVRLLRATRSAIVEQATTIGANALVDERWSYSINQPKNRPRGQYKISVQYAASAISADCRDTPQPVAMDKIQSIPGLMTVISRNGE</sequence>
<evidence type="ECO:0000256" key="1">
    <source>
        <dbReference type="SAM" id="MobiDB-lite"/>
    </source>
</evidence>
<proteinExistence type="predicted"/>
<protein>
    <submittedName>
        <fullName evidence="2">Uncharacterized protein</fullName>
    </submittedName>
</protein>